<keyword evidence="2" id="KW-1185">Reference proteome</keyword>
<accession>A0A1T4MMA7</accession>
<gene>
    <name evidence="1" type="ORF">SAMN02745119_01362</name>
</gene>
<dbReference type="STRING" id="115783.SAMN02745119_01362"/>
<name>A0A1T4MMA7_9BACT</name>
<dbReference type="InterPro" id="IPR029063">
    <property type="entry name" value="SAM-dependent_MTases_sf"/>
</dbReference>
<sequence>MPSLTEKWCQKKALLAYYLVHRSTINSLPSCNNIISKSLISSVNDVKDYLGISTDDFFNYAVEWSRQEEKLFTNKSNISSFYESWSGDYTKYNICANVLNQHYDTINFRIIDKYFAKSFDYSDTIIDFGCGTGTLSISFIIQELFKPNIIMLDVYNDVNKFVEFRINKHNIGTRSLFHEVTSFKKSHIASGLYCIDVLEHLENSSDIFINNIHPMLKINGLLYLKAPWRGQLTHIDEAANNFYLGGGRAFLLKKYRLVLRAGTSDIMCIFQKKSD</sequence>
<reference evidence="2" key="1">
    <citation type="submission" date="2017-02" db="EMBL/GenBank/DDBJ databases">
        <authorList>
            <person name="Varghese N."/>
            <person name="Submissions S."/>
        </authorList>
    </citation>
    <scope>NUCLEOTIDE SEQUENCE [LARGE SCALE GENOMIC DNA]</scope>
    <source>
        <strain evidence="2">ATCC BAA-34</strain>
    </source>
</reference>
<dbReference type="OrthoDB" id="9795634at2"/>
<dbReference type="GO" id="GO:0032259">
    <property type="term" value="P:methylation"/>
    <property type="evidence" value="ECO:0007669"/>
    <property type="project" value="UniProtKB-KW"/>
</dbReference>
<keyword evidence="1" id="KW-0489">Methyltransferase</keyword>
<keyword evidence="1" id="KW-0808">Transferase</keyword>
<dbReference type="GO" id="GO:0008168">
    <property type="term" value="F:methyltransferase activity"/>
    <property type="evidence" value="ECO:0007669"/>
    <property type="project" value="UniProtKB-KW"/>
</dbReference>
<dbReference type="CDD" id="cd02440">
    <property type="entry name" value="AdoMet_MTases"/>
    <property type="match status" value="1"/>
</dbReference>
<dbReference type="AlphaFoldDB" id="A0A1T4MMA7"/>
<dbReference type="SUPFAM" id="SSF53335">
    <property type="entry name" value="S-adenosyl-L-methionine-dependent methyltransferases"/>
    <property type="match status" value="1"/>
</dbReference>
<protein>
    <submittedName>
        <fullName evidence="1">Methyltransferase domain-containing protein</fullName>
    </submittedName>
</protein>
<organism evidence="1 2">
    <name type="scientific">Trichlorobacter thiogenes</name>
    <dbReference type="NCBI Taxonomy" id="115783"/>
    <lineage>
        <taxon>Bacteria</taxon>
        <taxon>Pseudomonadati</taxon>
        <taxon>Thermodesulfobacteriota</taxon>
        <taxon>Desulfuromonadia</taxon>
        <taxon>Geobacterales</taxon>
        <taxon>Geobacteraceae</taxon>
        <taxon>Trichlorobacter</taxon>
    </lineage>
</organism>
<dbReference type="RefSeq" id="WP_078789675.1">
    <property type="nucleotide sequence ID" value="NZ_FUWR01000005.1"/>
</dbReference>
<evidence type="ECO:0000313" key="2">
    <source>
        <dbReference type="Proteomes" id="UP000190102"/>
    </source>
</evidence>
<dbReference type="Proteomes" id="UP000190102">
    <property type="component" value="Unassembled WGS sequence"/>
</dbReference>
<dbReference type="Pfam" id="PF13489">
    <property type="entry name" value="Methyltransf_23"/>
    <property type="match status" value="1"/>
</dbReference>
<evidence type="ECO:0000313" key="1">
    <source>
        <dbReference type="EMBL" id="SJZ67967.1"/>
    </source>
</evidence>
<dbReference type="Gene3D" id="3.40.50.150">
    <property type="entry name" value="Vaccinia Virus protein VP39"/>
    <property type="match status" value="1"/>
</dbReference>
<proteinExistence type="predicted"/>
<dbReference type="EMBL" id="FUWR01000005">
    <property type="protein sequence ID" value="SJZ67967.1"/>
    <property type="molecule type" value="Genomic_DNA"/>
</dbReference>